<dbReference type="SUPFAM" id="SSF53448">
    <property type="entry name" value="Nucleotide-diphospho-sugar transferases"/>
    <property type="match status" value="1"/>
</dbReference>
<dbReference type="Gene3D" id="3.90.550.10">
    <property type="entry name" value="Spore Coat Polysaccharide Biosynthesis Protein SpsA, Chain A"/>
    <property type="match status" value="1"/>
</dbReference>
<keyword evidence="2" id="KW-1185">Reference proteome</keyword>
<protein>
    <submittedName>
        <fullName evidence="1">TIGR04282 family arsenosugar biosynthesis glycosyltransferase</fullName>
    </submittedName>
</protein>
<dbReference type="RefSeq" id="WP_308985540.1">
    <property type="nucleotide sequence ID" value="NZ_JARXIC010000017.1"/>
</dbReference>
<proteinExistence type="predicted"/>
<dbReference type="PANTHER" id="PTHR36529:SF1">
    <property type="entry name" value="GLYCOSYLTRANSFERASE"/>
    <property type="match status" value="1"/>
</dbReference>
<evidence type="ECO:0000313" key="2">
    <source>
        <dbReference type="Proteomes" id="UP001243717"/>
    </source>
</evidence>
<accession>A0ABU1AMT7</accession>
<dbReference type="Proteomes" id="UP001243717">
    <property type="component" value="Unassembled WGS sequence"/>
</dbReference>
<evidence type="ECO:0000313" key="1">
    <source>
        <dbReference type="EMBL" id="MDQ8195081.1"/>
    </source>
</evidence>
<dbReference type="PANTHER" id="PTHR36529">
    <property type="entry name" value="SLL1095 PROTEIN"/>
    <property type="match status" value="1"/>
</dbReference>
<gene>
    <name evidence="1" type="ORF">QEH59_11640</name>
</gene>
<name>A0ABU1AMT7_9BACT</name>
<reference evidence="1 2" key="1">
    <citation type="submission" date="2023-04" db="EMBL/GenBank/DDBJ databases">
        <title>A novel bacteria isolated from coastal sediment.</title>
        <authorList>
            <person name="Liu X.-J."/>
            <person name="Du Z.-J."/>
        </authorList>
    </citation>
    <scope>NUCLEOTIDE SEQUENCE [LARGE SCALE GENOMIC DNA]</scope>
    <source>
        <strain evidence="1 2">SDUM461004</strain>
    </source>
</reference>
<dbReference type="InterPro" id="IPR018641">
    <property type="entry name" value="Trfase_1_rSAM/seldom-assoc"/>
</dbReference>
<dbReference type="InterPro" id="IPR029044">
    <property type="entry name" value="Nucleotide-diphossugar_trans"/>
</dbReference>
<organism evidence="1 2">
    <name type="scientific">Thalassobacterium sedimentorum</name>
    <dbReference type="NCBI Taxonomy" id="3041258"/>
    <lineage>
        <taxon>Bacteria</taxon>
        <taxon>Pseudomonadati</taxon>
        <taxon>Verrucomicrobiota</taxon>
        <taxon>Opitutia</taxon>
        <taxon>Puniceicoccales</taxon>
        <taxon>Coraliomargaritaceae</taxon>
        <taxon>Thalassobacterium</taxon>
    </lineage>
</organism>
<dbReference type="NCBIfam" id="TIGR04282">
    <property type="entry name" value="glyco_like_cofC"/>
    <property type="match status" value="1"/>
</dbReference>
<comment type="caution">
    <text evidence="1">The sequence shown here is derived from an EMBL/GenBank/DDBJ whole genome shotgun (WGS) entry which is preliminary data.</text>
</comment>
<dbReference type="Pfam" id="PF09837">
    <property type="entry name" value="DUF2064"/>
    <property type="match status" value="1"/>
</dbReference>
<dbReference type="EMBL" id="JARXIC010000017">
    <property type="protein sequence ID" value="MDQ8195081.1"/>
    <property type="molecule type" value="Genomic_DNA"/>
</dbReference>
<sequence length="202" mass="22541">MPTILIFLKAPRRNYVKTRLAHAVGAADALHAYRALVMRQLTALPKKSPLEIHYTPRDAQAEMQTWLGQNNKYYPQFEGALGERLEQAVAAAFQRGAKSVVCIGGDCPQLNASHIEEAERQLLAGEDVVFGPSEDGGYYLIAMKTPLLELFREIPWSTAHTLQASLDKAQALQLKVARLETLYDVDQIQELERALADKLIQV</sequence>